<sequence>MTSRIVLFGATGYTGELTARALARRGATTVLAGRNGAALARLAKQFGDTETAVADATDPAAVRALLQPGDVLVSTVGPFLKLGQAAVSAAAEVGAHYLDSTGEGPFIRSVFEQHGPVAERNGATLLTGFGYDFVPGNLAGALALEDAPDATGVDVCYLVRDFGTSGGTRASVVGVMLEDGYAFSGGRLRAVRPGSQVRRFEVSGRAVSGISVSGTEQLGLPASYAGLRDVGVFLAVPSRAARAFALSGLAMTPVRRIAPLRAVASGLADRLVKGSTGGPSEEQRSRTGVEVVGEASRDGRVVGRSHLRGTDPYDFTAEILAWGATTAAEGGLKATGARGPVEAFGLDALAEGCAEAGLRRV</sequence>
<dbReference type="InterPro" id="IPR005097">
    <property type="entry name" value="Sacchrp_dh_NADP-bd"/>
</dbReference>
<dbReference type="RefSeq" id="WP_310303605.1">
    <property type="nucleotide sequence ID" value="NZ_BAAAPS010000003.1"/>
</dbReference>
<gene>
    <name evidence="2" type="ORF">J2S63_002878</name>
</gene>
<evidence type="ECO:0000313" key="2">
    <source>
        <dbReference type="EMBL" id="MDR7363325.1"/>
    </source>
</evidence>
<comment type="caution">
    <text evidence="2">The sequence shown here is derived from an EMBL/GenBank/DDBJ whole genome shotgun (WGS) entry which is preliminary data.</text>
</comment>
<keyword evidence="3" id="KW-1185">Reference proteome</keyword>
<dbReference type="Proteomes" id="UP001183648">
    <property type="component" value="Unassembled WGS sequence"/>
</dbReference>
<evidence type="ECO:0000313" key="3">
    <source>
        <dbReference type="Proteomes" id="UP001183648"/>
    </source>
</evidence>
<dbReference type="EMBL" id="JAVDYG010000001">
    <property type="protein sequence ID" value="MDR7363325.1"/>
    <property type="molecule type" value="Genomic_DNA"/>
</dbReference>
<dbReference type="PANTHER" id="PTHR43781">
    <property type="entry name" value="SACCHAROPINE DEHYDROGENASE"/>
    <property type="match status" value="1"/>
</dbReference>
<organism evidence="2 3">
    <name type="scientific">Nocardioides marmoribigeumensis</name>
    <dbReference type="NCBI Taxonomy" id="433649"/>
    <lineage>
        <taxon>Bacteria</taxon>
        <taxon>Bacillati</taxon>
        <taxon>Actinomycetota</taxon>
        <taxon>Actinomycetes</taxon>
        <taxon>Propionibacteriales</taxon>
        <taxon>Nocardioidaceae</taxon>
        <taxon>Nocardioides</taxon>
    </lineage>
</organism>
<dbReference type="Pfam" id="PF03435">
    <property type="entry name" value="Sacchrp_dh_NADP"/>
    <property type="match status" value="1"/>
</dbReference>
<reference evidence="2 3" key="1">
    <citation type="submission" date="2023-07" db="EMBL/GenBank/DDBJ databases">
        <title>Sequencing the genomes of 1000 actinobacteria strains.</title>
        <authorList>
            <person name="Klenk H.-P."/>
        </authorList>
    </citation>
    <scope>NUCLEOTIDE SEQUENCE [LARGE SCALE GENOMIC DNA]</scope>
    <source>
        <strain evidence="2 3">DSM 19426</strain>
    </source>
</reference>
<dbReference type="InterPro" id="IPR036291">
    <property type="entry name" value="NAD(P)-bd_dom_sf"/>
</dbReference>
<protein>
    <submittedName>
        <fullName evidence="2">Short subunit dehydrogenase-like uncharacterized protein</fullName>
    </submittedName>
</protein>
<dbReference type="PANTHER" id="PTHR43781:SF1">
    <property type="entry name" value="SACCHAROPINE DEHYDROGENASE"/>
    <property type="match status" value="1"/>
</dbReference>
<feature type="domain" description="Saccharopine dehydrogenase NADP binding" evidence="1">
    <location>
        <begin position="5"/>
        <end position="101"/>
    </location>
</feature>
<accession>A0ABU2BY56</accession>
<proteinExistence type="predicted"/>
<dbReference type="Gene3D" id="3.40.50.720">
    <property type="entry name" value="NAD(P)-binding Rossmann-like Domain"/>
    <property type="match status" value="1"/>
</dbReference>
<name>A0ABU2BY56_9ACTN</name>
<dbReference type="SUPFAM" id="SSF51735">
    <property type="entry name" value="NAD(P)-binding Rossmann-fold domains"/>
    <property type="match status" value="1"/>
</dbReference>
<evidence type="ECO:0000259" key="1">
    <source>
        <dbReference type="Pfam" id="PF03435"/>
    </source>
</evidence>